<keyword evidence="12" id="KW-1185">Reference proteome</keyword>
<dbReference type="Pfam" id="PF01490">
    <property type="entry name" value="Aa_trans"/>
    <property type="match status" value="1"/>
</dbReference>
<feature type="compositionally biased region" description="Acidic residues" evidence="8">
    <location>
        <begin position="100"/>
        <end position="114"/>
    </location>
</feature>
<dbReference type="OMA" id="PMGIKYA"/>
<sequence>MSYSAKNDEANLSSGSPTPTPGAYFPVHHDISPTSISPNVDIPPTGLRQRRSSLSLGLDAIRYAGGVNSLDNFARSWTRAAGYFEITPSRQSFVSVDPSRDEEEPASSSAIDDESYYDDAEVTRHLATRASLPTTGFGSYGRTPMYGSMNTGFPGARLDHTATRHAADLFVQKQTAGEVVVVDETLDKEREPLLVTTVTTESGKVEQVIVGQSTLPQTVFNSVNVLIGIGLLSLPLGLRYSGWLIGSIFLVCSALITNYTGKLLARCLDKSPNQSLVTYSDIAYIAYGHKSRICVSVLFSLELMAACVALVVLFSDSLNALFPQIDKFQWKIIAGFVLTPLSFLPLKVLSFSSILGILSTFSIVMIIFIDGWLKPSSPGSLREPMPTYLFPPSWWTIPLSFGLLMSPWGGHSVFPNIYKDMRHPKKYNKAVDITYIFTFVLDITLAVTGILMFGDGVLDEITSNILELSGYPAALSMAMVAFVAIIPLTKTPLNARPIITTLEIFAGVDPRAIALQGESVGTSGLTCGLLKSVIRIGVNASIVIIAILVPSFDRIMAFLGSALCFSICVILPMMFYLKIYGDEVPKRERRINQILIVVCTIVATTGTVAAFVPKESLGA</sequence>
<dbReference type="Proteomes" id="UP000006911">
    <property type="component" value="Unassembled WGS sequence"/>
</dbReference>
<protein>
    <submittedName>
        <fullName evidence="11">(Perigord truffle) hypothetical protein</fullName>
    </submittedName>
</protein>
<evidence type="ECO:0000259" key="10">
    <source>
        <dbReference type="Pfam" id="PF01490"/>
    </source>
</evidence>
<feature type="transmembrane region" description="Helical" evidence="9">
    <location>
        <begin position="353"/>
        <end position="373"/>
    </location>
</feature>
<dbReference type="GO" id="GO:0005290">
    <property type="term" value="F:L-histidine transmembrane transporter activity"/>
    <property type="evidence" value="ECO:0007669"/>
    <property type="project" value="EnsemblFungi"/>
</dbReference>
<feature type="transmembrane region" description="Helical" evidence="9">
    <location>
        <begin position="293"/>
        <end position="316"/>
    </location>
</feature>
<dbReference type="RefSeq" id="XP_002838305.1">
    <property type="nucleotide sequence ID" value="XM_002838259.1"/>
</dbReference>
<evidence type="ECO:0000256" key="6">
    <source>
        <dbReference type="ARBA" id="ARBA00022989"/>
    </source>
</evidence>
<dbReference type="InterPro" id="IPR013057">
    <property type="entry name" value="AA_transpt_TM"/>
</dbReference>
<dbReference type="GO" id="GO:0015824">
    <property type="term" value="P:proline transport"/>
    <property type="evidence" value="ECO:0007669"/>
    <property type="project" value="EnsemblFungi"/>
</dbReference>
<feature type="transmembrane region" description="Helical" evidence="9">
    <location>
        <begin position="393"/>
        <end position="414"/>
    </location>
</feature>
<dbReference type="HOGENOM" id="CLU_009646_8_1_1"/>
<dbReference type="PANTHER" id="PTHR22950">
    <property type="entry name" value="AMINO ACID TRANSPORTER"/>
    <property type="match status" value="1"/>
</dbReference>
<feature type="domain" description="Amino acid transporter transmembrane" evidence="10">
    <location>
        <begin position="212"/>
        <end position="608"/>
    </location>
</feature>
<evidence type="ECO:0000256" key="1">
    <source>
        <dbReference type="ARBA" id="ARBA00004141"/>
    </source>
</evidence>
<keyword evidence="4 9" id="KW-0812">Transmembrane</keyword>
<dbReference type="GO" id="GO:0015186">
    <property type="term" value="F:L-glutamine transmembrane transporter activity"/>
    <property type="evidence" value="ECO:0007669"/>
    <property type="project" value="EnsemblFungi"/>
</dbReference>
<feature type="transmembrane region" description="Helical" evidence="9">
    <location>
        <begin position="558"/>
        <end position="579"/>
    </location>
</feature>
<dbReference type="InParanoid" id="D5GDA3"/>
<feature type="region of interest" description="Disordered" evidence="8">
    <location>
        <begin position="1"/>
        <end position="30"/>
    </location>
</feature>
<feature type="transmembrane region" description="Helical" evidence="9">
    <location>
        <begin position="591"/>
        <end position="612"/>
    </location>
</feature>
<comment type="similarity">
    <text evidence="2">Belongs to the amino acid/polyamine transporter 2 family.</text>
</comment>
<comment type="subcellular location">
    <subcellularLocation>
        <location evidence="1">Membrane</location>
        <topology evidence="1">Multi-pass membrane protein</topology>
    </subcellularLocation>
</comment>
<evidence type="ECO:0000256" key="4">
    <source>
        <dbReference type="ARBA" id="ARBA00022692"/>
    </source>
</evidence>
<evidence type="ECO:0000256" key="2">
    <source>
        <dbReference type="ARBA" id="ARBA00008066"/>
    </source>
</evidence>
<dbReference type="EMBL" id="FN430142">
    <property type="protein sequence ID" value="CAZ82496.1"/>
    <property type="molecule type" value="Genomic_DNA"/>
</dbReference>
<dbReference type="PANTHER" id="PTHR22950:SF692">
    <property type="entry name" value="TRANSMEMBRANE AMINO ACID TRANSPORTER FAMILY PROTEIN"/>
    <property type="match status" value="1"/>
</dbReference>
<dbReference type="GO" id="GO:0015188">
    <property type="term" value="F:L-isoleucine transmembrane transporter activity"/>
    <property type="evidence" value="ECO:0007669"/>
    <property type="project" value="EnsemblFungi"/>
</dbReference>
<proteinExistence type="inferred from homology"/>
<feature type="region of interest" description="Disordered" evidence="8">
    <location>
        <begin position="94"/>
        <end position="114"/>
    </location>
</feature>
<dbReference type="GeneID" id="9183960"/>
<evidence type="ECO:0000256" key="3">
    <source>
        <dbReference type="ARBA" id="ARBA00022448"/>
    </source>
</evidence>
<accession>D5GDA3</accession>
<feature type="transmembrane region" description="Helical" evidence="9">
    <location>
        <begin position="328"/>
        <end position="346"/>
    </location>
</feature>
<dbReference type="GO" id="GO:0090513">
    <property type="term" value="P:L-histidine transmembrane import into vacuole"/>
    <property type="evidence" value="ECO:0007669"/>
    <property type="project" value="EnsemblFungi"/>
</dbReference>
<evidence type="ECO:0000313" key="12">
    <source>
        <dbReference type="Proteomes" id="UP000006911"/>
    </source>
</evidence>
<feature type="compositionally biased region" description="Polar residues" evidence="8">
    <location>
        <begin position="1"/>
        <end position="17"/>
    </location>
</feature>
<evidence type="ECO:0000313" key="11">
    <source>
        <dbReference type="EMBL" id="CAZ82496.1"/>
    </source>
</evidence>
<organism evidence="11 12">
    <name type="scientific">Tuber melanosporum (strain Mel28)</name>
    <name type="common">Perigord black truffle</name>
    <dbReference type="NCBI Taxonomy" id="656061"/>
    <lineage>
        <taxon>Eukaryota</taxon>
        <taxon>Fungi</taxon>
        <taxon>Dikarya</taxon>
        <taxon>Ascomycota</taxon>
        <taxon>Pezizomycotina</taxon>
        <taxon>Pezizomycetes</taxon>
        <taxon>Pezizales</taxon>
        <taxon>Tuberaceae</taxon>
        <taxon>Tuber</taxon>
    </lineage>
</organism>
<evidence type="ECO:0000256" key="7">
    <source>
        <dbReference type="ARBA" id="ARBA00023136"/>
    </source>
</evidence>
<dbReference type="KEGG" id="tml:GSTUM_00006121001"/>
<evidence type="ECO:0000256" key="5">
    <source>
        <dbReference type="ARBA" id="ARBA00022970"/>
    </source>
</evidence>
<feature type="transmembrane region" description="Helical" evidence="9">
    <location>
        <begin position="243"/>
        <end position="261"/>
    </location>
</feature>
<keyword evidence="6 9" id="KW-1133">Transmembrane helix</keyword>
<dbReference type="GO" id="GO:0007034">
    <property type="term" value="P:vacuolar transport"/>
    <property type="evidence" value="ECO:0007669"/>
    <property type="project" value="EnsemblFungi"/>
</dbReference>
<keyword evidence="3" id="KW-0813">Transport</keyword>
<reference evidence="11 12" key="1">
    <citation type="journal article" date="2010" name="Nature">
        <title>Perigord black truffle genome uncovers evolutionary origins and mechanisms of symbiosis.</title>
        <authorList>
            <person name="Martin F."/>
            <person name="Kohler A."/>
            <person name="Murat C."/>
            <person name="Balestrini R."/>
            <person name="Coutinho P.M."/>
            <person name="Jaillon O."/>
            <person name="Montanini B."/>
            <person name="Morin E."/>
            <person name="Noel B."/>
            <person name="Percudani R."/>
            <person name="Porcel B."/>
            <person name="Rubini A."/>
            <person name="Amicucci A."/>
            <person name="Amselem J."/>
            <person name="Anthouard V."/>
            <person name="Arcioni S."/>
            <person name="Artiguenave F."/>
            <person name="Aury J.M."/>
            <person name="Ballario P."/>
            <person name="Bolchi A."/>
            <person name="Brenna A."/>
            <person name="Brun A."/>
            <person name="Buee M."/>
            <person name="Cantarel B."/>
            <person name="Chevalier G."/>
            <person name="Couloux A."/>
            <person name="Da Silva C."/>
            <person name="Denoeud F."/>
            <person name="Duplessis S."/>
            <person name="Ghignone S."/>
            <person name="Hilselberger B."/>
            <person name="Iotti M."/>
            <person name="Marcais B."/>
            <person name="Mello A."/>
            <person name="Miranda M."/>
            <person name="Pacioni G."/>
            <person name="Quesneville H."/>
            <person name="Riccioni C."/>
            <person name="Ruotolo R."/>
            <person name="Splivallo R."/>
            <person name="Stocchi V."/>
            <person name="Tisserant E."/>
            <person name="Viscomi A.R."/>
            <person name="Zambonelli A."/>
            <person name="Zampieri E."/>
            <person name="Henrissat B."/>
            <person name="Lebrun M.H."/>
            <person name="Paolocci F."/>
            <person name="Bonfante P."/>
            <person name="Ottonello S."/>
            <person name="Wincker P."/>
        </authorList>
    </citation>
    <scope>NUCLEOTIDE SEQUENCE [LARGE SCALE GENOMIC DNA]</scope>
    <source>
        <strain evidence="11 12">Mel28</strain>
    </source>
</reference>
<dbReference type="FunCoup" id="D5GDA3">
    <property type="interactions" value="304"/>
</dbReference>
<evidence type="ECO:0000256" key="9">
    <source>
        <dbReference type="SAM" id="Phobius"/>
    </source>
</evidence>
<name>D5GDA3_TUBMM</name>
<evidence type="ECO:0000256" key="8">
    <source>
        <dbReference type="SAM" id="MobiDB-lite"/>
    </source>
</evidence>
<keyword evidence="5" id="KW-0029">Amino-acid transport</keyword>
<gene>
    <name evidence="11" type="ORF">GSTUM_00006121001</name>
</gene>
<keyword evidence="7 9" id="KW-0472">Membrane</keyword>
<feature type="transmembrane region" description="Helical" evidence="9">
    <location>
        <begin position="470"/>
        <end position="489"/>
    </location>
</feature>
<dbReference type="GO" id="GO:0000329">
    <property type="term" value="C:fungal-type vacuole membrane"/>
    <property type="evidence" value="ECO:0007669"/>
    <property type="project" value="EnsemblFungi"/>
</dbReference>
<feature type="transmembrane region" description="Helical" evidence="9">
    <location>
        <begin position="533"/>
        <end position="552"/>
    </location>
</feature>
<dbReference type="GO" id="GO:0005302">
    <property type="term" value="F:L-tyrosine transmembrane transporter activity"/>
    <property type="evidence" value="ECO:0007669"/>
    <property type="project" value="EnsemblFungi"/>
</dbReference>
<feature type="transmembrane region" description="Helical" evidence="9">
    <location>
        <begin position="435"/>
        <end position="458"/>
    </location>
</feature>
<dbReference type="STRING" id="656061.D5GDA3"/>
<dbReference type="AlphaFoldDB" id="D5GDA3"/>
<dbReference type="eggNOG" id="KOG1303">
    <property type="taxonomic scope" value="Eukaryota"/>
</dbReference>
<feature type="transmembrane region" description="Helical" evidence="9">
    <location>
        <begin position="219"/>
        <end position="237"/>
    </location>
</feature>